<proteinExistence type="predicted"/>
<dbReference type="AlphaFoldDB" id="A0A0F9BK66"/>
<organism evidence="1">
    <name type="scientific">marine sediment metagenome</name>
    <dbReference type="NCBI Taxonomy" id="412755"/>
    <lineage>
        <taxon>unclassified sequences</taxon>
        <taxon>metagenomes</taxon>
        <taxon>ecological metagenomes</taxon>
    </lineage>
</organism>
<comment type="caution">
    <text evidence="1">The sequence shown here is derived from an EMBL/GenBank/DDBJ whole genome shotgun (WGS) entry which is preliminary data.</text>
</comment>
<dbReference type="EMBL" id="LAZR01048851">
    <property type="protein sequence ID" value="KKK90994.1"/>
    <property type="molecule type" value="Genomic_DNA"/>
</dbReference>
<sequence length="53" mass="5778">FGQYVQGELRRICPDGVKLQHPAYLAREGVDSPAFRRFVAGLADVFAGLGKEA</sequence>
<evidence type="ECO:0000313" key="1">
    <source>
        <dbReference type="EMBL" id="KKK90994.1"/>
    </source>
</evidence>
<protein>
    <submittedName>
        <fullName evidence="1">Uncharacterized protein</fullName>
    </submittedName>
</protein>
<reference evidence="1" key="1">
    <citation type="journal article" date="2015" name="Nature">
        <title>Complex archaea that bridge the gap between prokaryotes and eukaryotes.</title>
        <authorList>
            <person name="Spang A."/>
            <person name="Saw J.H."/>
            <person name="Jorgensen S.L."/>
            <person name="Zaremba-Niedzwiedzka K."/>
            <person name="Martijn J."/>
            <person name="Lind A.E."/>
            <person name="van Eijk R."/>
            <person name="Schleper C."/>
            <person name="Guy L."/>
            <person name="Ettema T.J."/>
        </authorList>
    </citation>
    <scope>NUCLEOTIDE SEQUENCE</scope>
</reference>
<gene>
    <name evidence="1" type="ORF">LCGC14_2717460</name>
</gene>
<accession>A0A0F9BK66</accession>
<name>A0A0F9BK66_9ZZZZ</name>
<feature type="non-terminal residue" evidence="1">
    <location>
        <position position="1"/>
    </location>
</feature>